<dbReference type="PANTHER" id="PTHR33570:SF9">
    <property type="entry name" value="BLL4600 PROTEIN"/>
    <property type="match status" value="1"/>
</dbReference>
<evidence type="ECO:0000313" key="3">
    <source>
        <dbReference type="Proteomes" id="UP001234798"/>
    </source>
</evidence>
<name>A0ABY9LW02_9BURK</name>
<gene>
    <name evidence="2" type="ORF">RAS12_20385</name>
</gene>
<evidence type="ECO:0000259" key="1">
    <source>
        <dbReference type="Pfam" id="PF02627"/>
    </source>
</evidence>
<dbReference type="InterPro" id="IPR003779">
    <property type="entry name" value="CMD-like"/>
</dbReference>
<keyword evidence="3" id="KW-1185">Reference proteome</keyword>
<dbReference type="InterPro" id="IPR052512">
    <property type="entry name" value="4CMD/NDH-1_regulator"/>
</dbReference>
<dbReference type="Gene3D" id="1.20.1290.10">
    <property type="entry name" value="AhpD-like"/>
    <property type="match status" value="1"/>
</dbReference>
<dbReference type="SUPFAM" id="SSF69118">
    <property type="entry name" value="AhpD-like"/>
    <property type="match status" value="1"/>
</dbReference>
<reference evidence="2 3" key="1">
    <citation type="submission" date="2023-08" db="EMBL/GenBank/DDBJ databases">
        <title>Achromobacter seleniivolatilans sp. nov., isolated from seleniferous soil.</title>
        <authorList>
            <person name="Zhang S."/>
            <person name="Li K."/>
            <person name="Peng J."/>
            <person name="Zhao Q."/>
            <person name="Wang H."/>
            <person name="Guo Y."/>
        </authorList>
    </citation>
    <scope>NUCLEOTIDE SEQUENCE [LARGE SCALE GENOMIC DNA]</scope>
    <source>
        <strain evidence="2 3">R39</strain>
    </source>
</reference>
<evidence type="ECO:0000313" key="2">
    <source>
        <dbReference type="EMBL" id="WMD18968.1"/>
    </source>
</evidence>
<feature type="domain" description="Carboxymuconolactone decarboxylase-like" evidence="1">
    <location>
        <begin position="18"/>
        <end position="101"/>
    </location>
</feature>
<protein>
    <submittedName>
        <fullName evidence="2">Carboxymuconolactone decarboxylase family protein</fullName>
    </submittedName>
</protein>
<dbReference type="PANTHER" id="PTHR33570">
    <property type="entry name" value="4-CARBOXYMUCONOLACTONE DECARBOXYLASE FAMILY PROTEIN"/>
    <property type="match status" value="1"/>
</dbReference>
<sequence>MSNIDFSHPREAARAFTPELSAFVDNTLYPVIWGDPALAPRDRSLITVAALIAAGHADELPAHLRRAIGNGVKREELAAAITHLAFYVGFPAAITASAIAQAALAAATTGNGTKDKQ</sequence>
<dbReference type="Pfam" id="PF02627">
    <property type="entry name" value="CMD"/>
    <property type="match status" value="1"/>
</dbReference>
<accession>A0ABY9LW02</accession>
<organism evidence="2 3">
    <name type="scientific">Achromobacter seleniivolatilans</name>
    <dbReference type="NCBI Taxonomy" id="3047478"/>
    <lineage>
        <taxon>Bacteria</taxon>
        <taxon>Pseudomonadati</taxon>
        <taxon>Pseudomonadota</taxon>
        <taxon>Betaproteobacteria</taxon>
        <taxon>Burkholderiales</taxon>
        <taxon>Alcaligenaceae</taxon>
        <taxon>Achromobacter</taxon>
    </lineage>
</organism>
<dbReference type="Proteomes" id="UP001234798">
    <property type="component" value="Chromosome"/>
</dbReference>
<dbReference type="EMBL" id="CP132976">
    <property type="protein sequence ID" value="WMD18968.1"/>
    <property type="molecule type" value="Genomic_DNA"/>
</dbReference>
<proteinExistence type="predicted"/>
<dbReference type="InterPro" id="IPR029032">
    <property type="entry name" value="AhpD-like"/>
</dbReference>
<dbReference type="RefSeq" id="WP_306939645.1">
    <property type="nucleotide sequence ID" value="NZ_CP132976.1"/>
</dbReference>